<dbReference type="PANTHER" id="PTHR46825:SF8">
    <property type="entry name" value="BETA-LACTAMASE-RELATED"/>
    <property type="match status" value="1"/>
</dbReference>
<sequence>MFLHGIIGRDRRAHIALLTALTFIAALLAGAVPARAADPTPEQAFTLLKRDLQGLVDEAATKNVRMGISVTDLAHVVGGDTITVGDQEPYKAASVIKLPLLALLMDLADKGQLSLDESVTIPAGSSNIVGGSGTLRLREFPLDITVRELMELMVQVSDNTATNVLIDRAGGFDAINEYIDGLGYDTMWLGRKMIHTAVPPLQENWLNSSEVTDFLVRLYDHDFLSASSSEHIIDLMKGQLVNTKFGAVIPRDVLANKTGELGDASHDSGYILIDGREVALTATTAFSAPFTLAEANVYVQRAATFVYDFARTPLSEAGPTNAEKIAALRESESAKRTEATAAEDKRTALNKDLIATEARVQDAQAALTAAKNSSTNAEKAAKTAAKKTVKAKSAAKKASKKKAAATKKAAKAKKRYAAVKTAKTKKALTKANKTAKTAKKKAAKKSKALLVAKLAQKTADSAAKTARTTLTRAQASLKTLTDKQTRLSTEVASLTTQLDGLLAEVESLRLEADALEGVSSKASTLAEILAGRAIPGAQVVYTKNGVTEKYEYGVQNTRTGIPVEEDTIFQAASLSKVVGSYIFLKRVDQGVIDLDTPLWEYYESPRTAGNELAKTVTARMVLNHTTGFPNWAGAVGSDTPLVPQWTPGTKYGYSGDGFFLLQQTIEHLDGKSFAQTMKEEVFEPFGMTNSTLVTLPENFSRTIVGHSAAGVAGSVSNYVNGNTAYTLQTTATDYDKFIQHALLGGEGLKPETHALWTTESSDAVRSATNGANPYIKWGLGVGLQTNANGKALWHWGDNGDRKAFFIAYPERNESIAIFWNSANGQQSANQILSLFLGPQAFHAVTWVG</sequence>
<organism evidence="5 6">
    <name type="scientific">Rarobacter faecitabidus</name>
    <dbReference type="NCBI Taxonomy" id="13243"/>
    <lineage>
        <taxon>Bacteria</taxon>
        <taxon>Bacillati</taxon>
        <taxon>Actinomycetota</taxon>
        <taxon>Actinomycetes</taxon>
        <taxon>Micrococcales</taxon>
        <taxon>Rarobacteraceae</taxon>
        <taxon>Rarobacter</taxon>
    </lineage>
</organism>
<dbReference type="Gene3D" id="3.40.710.10">
    <property type="entry name" value="DD-peptidase/beta-lactamase superfamily"/>
    <property type="match status" value="2"/>
</dbReference>
<comment type="caution">
    <text evidence="5">The sequence shown here is derived from an EMBL/GenBank/DDBJ whole genome shotgun (WGS) entry which is preliminary data.</text>
</comment>
<evidence type="ECO:0000259" key="4">
    <source>
        <dbReference type="Pfam" id="PF13354"/>
    </source>
</evidence>
<dbReference type="AlphaFoldDB" id="A0A542ZNW4"/>
<dbReference type="EMBL" id="VFOS01000002">
    <property type="protein sequence ID" value="TQL62042.1"/>
    <property type="molecule type" value="Genomic_DNA"/>
</dbReference>
<feature type="domain" description="Beta-lactamase-related" evidence="3">
    <location>
        <begin position="524"/>
        <end position="827"/>
    </location>
</feature>
<keyword evidence="1" id="KW-0175">Coiled coil</keyword>
<dbReference type="GO" id="GO:0030655">
    <property type="term" value="P:beta-lactam antibiotic catabolic process"/>
    <property type="evidence" value="ECO:0007669"/>
    <property type="project" value="InterPro"/>
</dbReference>
<evidence type="ECO:0000313" key="5">
    <source>
        <dbReference type="EMBL" id="TQL62042.1"/>
    </source>
</evidence>
<feature type="coiled-coil region" evidence="1">
    <location>
        <begin position="491"/>
        <end position="518"/>
    </location>
</feature>
<dbReference type="RefSeq" id="WP_142120978.1">
    <property type="nucleotide sequence ID" value="NZ_BAAASV010000002.1"/>
</dbReference>
<keyword evidence="6" id="KW-1185">Reference proteome</keyword>
<dbReference type="Proteomes" id="UP000315389">
    <property type="component" value="Unassembled WGS sequence"/>
</dbReference>
<evidence type="ECO:0000256" key="2">
    <source>
        <dbReference type="SAM" id="SignalP"/>
    </source>
</evidence>
<dbReference type="SUPFAM" id="SSF56601">
    <property type="entry name" value="beta-lactamase/transpeptidase-like"/>
    <property type="match status" value="2"/>
</dbReference>
<dbReference type="InterPro" id="IPR045155">
    <property type="entry name" value="Beta-lactam_cat"/>
</dbReference>
<evidence type="ECO:0000313" key="6">
    <source>
        <dbReference type="Proteomes" id="UP000315389"/>
    </source>
</evidence>
<feature type="chain" id="PRO_5021736435" evidence="2">
    <location>
        <begin position="37"/>
        <end position="848"/>
    </location>
</feature>
<accession>A0A542ZNW4</accession>
<feature type="domain" description="Beta-lactamase class A catalytic" evidence="4">
    <location>
        <begin position="67"/>
        <end position="283"/>
    </location>
</feature>
<dbReference type="GO" id="GO:0008800">
    <property type="term" value="F:beta-lactamase activity"/>
    <property type="evidence" value="ECO:0007669"/>
    <property type="project" value="InterPro"/>
</dbReference>
<dbReference type="PANTHER" id="PTHR46825">
    <property type="entry name" value="D-ALANYL-D-ALANINE-CARBOXYPEPTIDASE/ENDOPEPTIDASE AMPH"/>
    <property type="match status" value="1"/>
</dbReference>
<dbReference type="OrthoDB" id="9809635at2"/>
<dbReference type="InterPro" id="IPR012338">
    <property type="entry name" value="Beta-lactam/transpept-like"/>
</dbReference>
<dbReference type="Pfam" id="PF00144">
    <property type="entry name" value="Beta-lactamase"/>
    <property type="match status" value="1"/>
</dbReference>
<dbReference type="InterPro" id="IPR001466">
    <property type="entry name" value="Beta-lactam-related"/>
</dbReference>
<keyword evidence="2" id="KW-0732">Signal</keyword>
<feature type="signal peptide" evidence="2">
    <location>
        <begin position="1"/>
        <end position="36"/>
    </location>
</feature>
<reference evidence="5 6" key="1">
    <citation type="submission" date="2019-06" db="EMBL/GenBank/DDBJ databases">
        <title>Sequencing the genomes of 1000 actinobacteria strains.</title>
        <authorList>
            <person name="Klenk H.-P."/>
        </authorList>
    </citation>
    <scope>NUCLEOTIDE SEQUENCE [LARGE SCALE GENOMIC DNA]</scope>
    <source>
        <strain evidence="5 6">DSM 4813</strain>
    </source>
</reference>
<name>A0A542ZNW4_RARFA</name>
<protein>
    <submittedName>
        <fullName evidence="5">CubicO group peptidase (Beta-lactamase class C family)</fullName>
    </submittedName>
</protein>
<dbReference type="Pfam" id="PF13354">
    <property type="entry name" value="Beta-lactamase2"/>
    <property type="match status" value="1"/>
</dbReference>
<gene>
    <name evidence="5" type="ORF">FB461_1675</name>
</gene>
<evidence type="ECO:0000256" key="1">
    <source>
        <dbReference type="SAM" id="Coils"/>
    </source>
</evidence>
<dbReference type="InterPro" id="IPR050491">
    <property type="entry name" value="AmpC-like"/>
</dbReference>
<proteinExistence type="predicted"/>
<evidence type="ECO:0000259" key="3">
    <source>
        <dbReference type="Pfam" id="PF00144"/>
    </source>
</evidence>